<comment type="caution">
    <text evidence="2">The sequence shown here is derived from an EMBL/GenBank/DDBJ whole genome shotgun (WGS) entry which is preliminary data.</text>
</comment>
<sequence length="375" mass="39822">MKGKKRKGADQPKQPNPKQPKPKRKDKPDTACCGQPGASGLRRQCGGSCGALGWPRPPLVTLANGWTGTATQPSTSSGQERANGAPHMCAYIRACVSCHHRLPGLRKWVGVVNHVVVPDAYCMQTFRITDNTAPALFHQLSAITAKLVELDKTELTGDSNTIGALAKQMAVNTQEMFAIPGKRGGHCNSQLCLICKARRASREESSLRACPGYPPSKTLVKYGYTSTALNQTLQGQAGCALAAGRLVAQANSHDAPLTDLDSAPSTDRRGYLPAVGWHTDLVGGLGDVEDVHPSLQLHCPPPELRDGLPAAVHECNCLRAAGLLMGEGSLLGKIISRLADVLEEGVQQVLDLVAGKQGWWGMLAMALEAWGGCSM</sequence>
<proteinExistence type="predicted"/>
<name>A0A699YJC0_HAELA</name>
<feature type="region of interest" description="Disordered" evidence="1">
    <location>
        <begin position="1"/>
        <end position="35"/>
    </location>
</feature>
<reference evidence="2 3" key="1">
    <citation type="submission" date="2020-02" db="EMBL/GenBank/DDBJ databases">
        <title>Draft genome sequence of Haematococcus lacustris strain NIES-144.</title>
        <authorList>
            <person name="Morimoto D."/>
            <person name="Nakagawa S."/>
            <person name="Yoshida T."/>
            <person name="Sawayama S."/>
        </authorList>
    </citation>
    <scope>NUCLEOTIDE SEQUENCE [LARGE SCALE GENOMIC DNA]</scope>
    <source>
        <strain evidence="2 3">NIES-144</strain>
    </source>
</reference>
<protein>
    <submittedName>
        <fullName evidence="2">Uncharacterized protein</fullName>
    </submittedName>
</protein>
<dbReference type="Proteomes" id="UP000485058">
    <property type="component" value="Unassembled WGS sequence"/>
</dbReference>
<evidence type="ECO:0000313" key="2">
    <source>
        <dbReference type="EMBL" id="GFH10193.1"/>
    </source>
</evidence>
<accession>A0A699YJC0</accession>
<gene>
    <name evidence="2" type="ORF">HaLaN_05462</name>
</gene>
<dbReference type="EMBL" id="BLLF01000294">
    <property type="protein sequence ID" value="GFH10193.1"/>
    <property type="molecule type" value="Genomic_DNA"/>
</dbReference>
<organism evidence="2 3">
    <name type="scientific">Haematococcus lacustris</name>
    <name type="common">Green alga</name>
    <name type="synonym">Haematococcus pluvialis</name>
    <dbReference type="NCBI Taxonomy" id="44745"/>
    <lineage>
        <taxon>Eukaryota</taxon>
        <taxon>Viridiplantae</taxon>
        <taxon>Chlorophyta</taxon>
        <taxon>core chlorophytes</taxon>
        <taxon>Chlorophyceae</taxon>
        <taxon>CS clade</taxon>
        <taxon>Chlamydomonadales</taxon>
        <taxon>Haematococcaceae</taxon>
        <taxon>Haematococcus</taxon>
    </lineage>
</organism>
<keyword evidence="3" id="KW-1185">Reference proteome</keyword>
<evidence type="ECO:0000313" key="3">
    <source>
        <dbReference type="Proteomes" id="UP000485058"/>
    </source>
</evidence>
<evidence type="ECO:0000256" key="1">
    <source>
        <dbReference type="SAM" id="MobiDB-lite"/>
    </source>
</evidence>
<dbReference type="AlphaFoldDB" id="A0A699YJC0"/>